<reference evidence="1" key="1">
    <citation type="submission" date="2021-11" db="EMBL/GenBank/DDBJ databases">
        <title>Fusarium solani-melongenae Genome sequencing and assembly.</title>
        <authorList>
            <person name="Xie S."/>
            <person name="Huang L."/>
            <person name="Zhang X."/>
        </authorList>
    </citation>
    <scope>NUCLEOTIDE SEQUENCE</scope>
    <source>
        <strain evidence="1">CRI 24-3</strain>
    </source>
</reference>
<proteinExistence type="predicted"/>
<dbReference type="EMBL" id="CP090041">
    <property type="protein sequence ID" value="UPL04277.1"/>
    <property type="molecule type" value="Genomic_DNA"/>
</dbReference>
<evidence type="ECO:0000313" key="2">
    <source>
        <dbReference type="Proteomes" id="UP000830768"/>
    </source>
</evidence>
<dbReference type="Proteomes" id="UP000830768">
    <property type="component" value="Chromosome 13"/>
</dbReference>
<protein>
    <submittedName>
        <fullName evidence="1">Uncharacterized protein</fullName>
    </submittedName>
</protein>
<sequence>MATLNGSDGNASPFLIPGLEFFSDPKAATRPKNLYTERLNADFHNDPKSGYHIPFVPIGEPQNRRLKVVTVGAGLCGIMLAYNIEKFTPNVEHVIYEKNPEVGGTWYQNRYPMAGCDSPTCTYQFNFAISPDWEDFYSSSEYLRGYINSVVDKLGLRKYITFNSRVIEARFDEEKGTWQLKIEQTLADGTKKIINDDCDLLLGAVGILDRWELPKIPGLDTFKGRVIHSADRAQWEEYTKDKWANENILVIGSGASSIQTVPGMQPHAKKLDVFVRTPPWFFAHPEETRGESRPQGYKYTEAERDVFRKDHKAMVKHSKANENTLMMLHHLMVKHNPLHHRAREQMTKRTREWIKDDAIFENIIPTFSVGCRRIAPGDPYMLAIQKPNVEMHFCGVAKVVEDGVIGDDGVKTVCDTIVCATGFDVSYRPPFPLIGLGGIDLRKEWEEIPASYLGVMAPGIPNYLMYLGPNSPVESGSITGELEALMQIDNIRYFVPKQDVTDEFNQHTQSWFKGTVWEEDCNAWYKNRKTGRVDAIWPGSALHYRVAMEQPRWEDMQIKMGSAKKNKASTGDTPDDAIKDRRLKKRELDRKAQRMARERTKNRITHLEAVVAHLKQSDTDSRILSLMDHLSRVTNDRDKLLSAMESLSFVIRGHIQDATGGTDRGISSSAVENIPVLPAQSHDATETASFPDTHAPSIPSTDTFMDLLDPQLWLDKELGLPASRTGLGNGDFSDDLLGDPHSSQEIGIVPTLLGTLPWDMSPREDVIVPPSTPECSCASSEDTNLWRAANEALTWSCWDTRQEPTMEDANCEDVVIRAITEGWESVEGRGIMTESWYRLQKLDDMFWHNCRPTERLAILTLISWLVEHPGGPSPKRQASLPKWLRARPSQTLPHSRAIDFFAWPGLRERFVFFQHQYCANLFWYLFISNFKILWPFDFRDTYMQNSETGEFHLSPHFKQCISDLDSWTVGQGFFEQFPELYADIQIHAAS</sequence>
<organism evidence="1 2">
    <name type="scientific">Fusarium solani subsp. cucurbitae</name>
    <name type="common">Neocosmosporum cucurbitae</name>
    <dbReference type="NCBI Taxonomy" id="2747967"/>
    <lineage>
        <taxon>Eukaryota</taxon>
        <taxon>Fungi</taxon>
        <taxon>Dikarya</taxon>
        <taxon>Ascomycota</taxon>
        <taxon>Pezizomycotina</taxon>
        <taxon>Sordariomycetes</taxon>
        <taxon>Hypocreomycetidae</taxon>
        <taxon>Hypocreales</taxon>
        <taxon>Nectriaceae</taxon>
        <taxon>Fusarium</taxon>
        <taxon>Fusarium solani species complex</taxon>
    </lineage>
</organism>
<keyword evidence="2" id="KW-1185">Reference proteome</keyword>
<gene>
    <name evidence="1" type="ORF">LCI18_015211</name>
</gene>
<name>A0ACD3ZSW0_FUSSC</name>
<accession>A0ACD3ZSW0</accession>
<evidence type="ECO:0000313" key="1">
    <source>
        <dbReference type="EMBL" id="UPL04277.1"/>
    </source>
</evidence>